<feature type="transmembrane region" description="Helical" evidence="1">
    <location>
        <begin position="20"/>
        <end position="43"/>
    </location>
</feature>
<comment type="caution">
    <text evidence="2">The sequence shown here is derived from an EMBL/GenBank/DDBJ whole genome shotgun (WGS) entry which is preliminary data.</text>
</comment>
<organism evidence="2 3">
    <name type="scientific">Microcystis aeruginosa DA14</name>
    <dbReference type="NCBI Taxonomy" id="1987506"/>
    <lineage>
        <taxon>Bacteria</taxon>
        <taxon>Bacillati</taxon>
        <taxon>Cyanobacteriota</taxon>
        <taxon>Cyanophyceae</taxon>
        <taxon>Oscillatoriophycideae</taxon>
        <taxon>Chroococcales</taxon>
        <taxon>Microcystaceae</taxon>
        <taxon>Microcystis</taxon>
    </lineage>
</organism>
<evidence type="ECO:0000313" key="3">
    <source>
        <dbReference type="Proteomes" id="UP000256301"/>
    </source>
</evidence>
<dbReference type="Proteomes" id="UP000256301">
    <property type="component" value="Unassembled WGS sequence"/>
</dbReference>
<dbReference type="AlphaFoldDB" id="A0A3E0M038"/>
<sequence>MTNGDDDQHLPLAWEKGKVVAQFLGVIANTAIALVIFWVGNAYNAQIENQKLTQDLRIRYIDLALEIIKSSGSSDEIRTWAADVIQNSSKYVTEIQMDEKTKEKLKLWGLEEKQAKSKDTNVGTQQTIADGITLDQALQEALTRNPPYTKRGDPSKYTDFNLFICNENSSVATPLANLIAYKLAQQNHGEIQVKALTNEEEKNEFKTLLPRGAITVITDEGHPENGEWGRISDLLQKAIGSVTDSSNPLYKQLVSSPENKIKIITTIQKPDIKQEFNAGTYSPWRIGIFICPTPSDRSGDTNN</sequence>
<reference evidence="2 3" key="1">
    <citation type="submission" date="2017-08" db="EMBL/GenBank/DDBJ databases">
        <title>Functional genomic and metabolic studies of the symbiotic interactions of six Microcystis-dominated communities.</title>
        <authorList>
            <person name="Li Q."/>
            <person name="Lin F."/>
        </authorList>
    </citation>
    <scope>NUCLEOTIDE SEQUENCE [LARGE SCALE GENOMIC DNA]</scope>
    <source>
        <strain evidence="2">DA14</strain>
    </source>
</reference>
<protein>
    <submittedName>
        <fullName evidence="2">Uncharacterized protein</fullName>
    </submittedName>
</protein>
<keyword evidence="1" id="KW-0472">Membrane</keyword>
<name>A0A3E0M038_MICAE</name>
<keyword evidence="1" id="KW-1133">Transmembrane helix</keyword>
<evidence type="ECO:0000256" key="1">
    <source>
        <dbReference type="SAM" id="Phobius"/>
    </source>
</evidence>
<keyword evidence="1" id="KW-0812">Transmembrane</keyword>
<accession>A0A3E0M038</accession>
<evidence type="ECO:0000313" key="2">
    <source>
        <dbReference type="EMBL" id="REJ53018.1"/>
    </source>
</evidence>
<gene>
    <name evidence="2" type="ORF">DWQ56_22535</name>
</gene>
<proteinExistence type="predicted"/>
<dbReference type="EMBL" id="QQWE01000009">
    <property type="protein sequence ID" value="REJ53018.1"/>
    <property type="molecule type" value="Genomic_DNA"/>
</dbReference>